<evidence type="ECO:0000256" key="2">
    <source>
        <dbReference type="ARBA" id="ARBA00009254"/>
    </source>
</evidence>
<feature type="compositionally biased region" description="Polar residues" evidence="8">
    <location>
        <begin position="45"/>
        <end position="62"/>
    </location>
</feature>
<dbReference type="Gene3D" id="6.10.330.20">
    <property type="match status" value="1"/>
</dbReference>
<dbReference type="Pfam" id="PF06984">
    <property type="entry name" value="MRP-L47"/>
    <property type="match status" value="1"/>
</dbReference>
<name>A0A9P7RS37_9AGAR</name>
<dbReference type="GO" id="GO:0032543">
    <property type="term" value="P:mitochondrial translation"/>
    <property type="evidence" value="ECO:0007669"/>
    <property type="project" value="TreeGrafter"/>
</dbReference>
<proteinExistence type="inferred from homology"/>
<dbReference type="GeneID" id="66081500"/>
<dbReference type="PANTHER" id="PTHR21183:SF18">
    <property type="entry name" value="LARGE RIBOSOMAL SUBUNIT PROTEIN UL29M"/>
    <property type="match status" value="1"/>
</dbReference>
<evidence type="ECO:0000256" key="6">
    <source>
        <dbReference type="ARBA" id="ARBA00035289"/>
    </source>
</evidence>
<dbReference type="PANTHER" id="PTHR21183">
    <property type="entry name" value="RIBOSOMAL PROTEIN L47, MITOCHONDRIAL-RELATED"/>
    <property type="match status" value="1"/>
</dbReference>
<feature type="region of interest" description="Disordered" evidence="8">
    <location>
        <begin position="227"/>
        <end position="259"/>
    </location>
</feature>
<dbReference type="InterPro" id="IPR010729">
    <property type="entry name" value="Ribosomal_uL29_mit"/>
</dbReference>
<evidence type="ECO:0000256" key="7">
    <source>
        <dbReference type="ARBA" id="ARBA00035399"/>
    </source>
</evidence>
<keyword evidence="3" id="KW-0689">Ribosomal protein</keyword>
<evidence type="ECO:0000256" key="4">
    <source>
        <dbReference type="ARBA" id="ARBA00023128"/>
    </source>
</evidence>
<protein>
    <recommendedName>
        <fullName evidence="6">Large ribosomal subunit protein uL29m</fullName>
    </recommendedName>
    <alternativeName>
        <fullName evidence="7">54S ribosomal protein L4, mitochondrial</fullName>
    </alternativeName>
</protein>
<feature type="region of interest" description="Disordered" evidence="8">
    <location>
        <begin position="31"/>
        <end position="62"/>
    </location>
</feature>
<dbReference type="InterPro" id="IPR036049">
    <property type="entry name" value="Ribosomal_uL29_sf"/>
</dbReference>
<keyword evidence="5" id="KW-0687">Ribonucleoprotein</keyword>
<accession>A0A9P7RS37</accession>
<evidence type="ECO:0000256" key="3">
    <source>
        <dbReference type="ARBA" id="ARBA00022980"/>
    </source>
</evidence>
<dbReference type="GO" id="GO:0005762">
    <property type="term" value="C:mitochondrial large ribosomal subunit"/>
    <property type="evidence" value="ECO:0007669"/>
    <property type="project" value="TreeGrafter"/>
</dbReference>
<organism evidence="9 10">
    <name type="scientific">Marasmius oreades</name>
    <name type="common">fairy-ring Marasmius</name>
    <dbReference type="NCBI Taxonomy" id="181124"/>
    <lineage>
        <taxon>Eukaryota</taxon>
        <taxon>Fungi</taxon>
        <taxon>Dikarya</taxon>
        <taxon>Basidiomycota</taxon>
        <taxon>Agaricomycotina</taxon>
        <taxon>Agaricomycetes</taxon>
        <taxon>Agaricomycetidae</taxon>
        <taxon>Agaricales</taxon>
        <taxon>Marasmiineae</taxon>
        <taxon>Marasmiaceae</taxon>
        <taxon>Marasmius</taxon>
    </lineage>
</organism>
<dbReference type="RefSeq" id="XP_043004903.1">
    <property type="nucleotide sequence ID" value="XM_043157536.1"/>
</dbReference>
<evidence type="ECO:0000256" key="1">
    <source>
        <dbReference type="ARBA" id="ARBA00004173"/>
    </source>
</evidence>
<dbReference type="InterPro" id="IPR038340">
    <property type="entry name" value="MRP-L47_sf"/>
</dbReference>
<dbReference type="OrthoDB" id="270763at2759"/>
<gene>
    <name evidence="9" type="ORF">E1B28_012425</name>
</gene>
<dbReference type="GO" id="GO:0003735">
    <property type="term" value="F:structural constituent of ribosome"/>
    <property type="evidence" value="ECO:0007669"/>
    <property type="project" value="InterPro"/>
</dbReference>
<keyword evidence="4" id="KW-0496">Mitochondrion</keyword>
<feature type="compositionally biased region" description="Polar residues" evidence="8">
    <location>
        <begin position="239"/>
        <end position="259"/>
    </location>
</feature>
<dbReference type="KEGG" id="more:E1B28_012425"/>
<dbReference type="Proteomes" id="UP001049176">
    <property type="component" value="Chromosome 8"/>
</dbReference>
<evidence type="ECO:0000313" key="9">
    <source>
        <dbReference type="EMBL" id="KAG7088432.1"/>
    </source>
</evidence>
<comment type="similarity">
    <text evidence="2">Belongs to the universal ribosomal protein uL29 family.</text>
</comment>
<comment type="subcellular location">
    <subcellularLocation>
        <location evidence="1">Mitochondrion</location>
    </subcellularLocation>
</comment>
<keyword evidence="10" id="KW-1185">Reference proteome</keyword>
<dbReference type="EMBL" id="CM032188">
    <property type="protein sequence ID" value="KAG7088432.1"/>
    <property type="molecule type" value="Genomic_DNA"/>
</dbReference>
<evidence type="ECO:0000313" key="10">
    <source>
        <dbReference type="Proteomes" id="UP001049176"/>
    </source>
</evidence>
<dbReference type="SUPFAM" id="SSF46561">
    <property type="entry name" value="Ribosomal protein L29 (L29p)"/>
    <property type="match status" value="1"/>
</dbReference>
<evidence type="ECO:0000256" key="8">
    <source>
        <dbReference type="SAM" id="MobiDB-lite"/>
    </source>
</evidence>
<dbReference type="AlphaFoldDB" id="A0A9P7RS37"/>
<sequence length="259" mass="29747">MFSLSRHCSHTYSRLFRRNFAEIVSFSANPSDSPLKGTIDPPPQRQTSSSDLDTAQSTTPQTITPVRLGNRVSVREDHGLYGFFRQKEQGKDGKTFVGEARFETLGGSIYQENVQSGRSWKASELRLKSFHDLHTLWYILLRERNLLATQAEEVRRLGVSPLLFSLSYKMRQCKKSMARIKYVLNERRLAYDGAVKLAEKEKQDHLDQVVLQHQLAEYRKERKYHAKREILRAPEQQDSDSTSLSQNVDQPEATGTPTT</sequence>
<reference evidence="9" key="1">
    <citation type="journal article" date="2021" name="Genome Biol. Evol.">
        <title>The assembled and annotated genome of the fairy-ring fungus Marasmius oreades.</title>
        <authorList>
            <person name="Hiltunen M."/>
            <person name="Ament-Velasquez S.L."/>
            <person name="Johannesson H."/>
        </authorList>
    </citation>
    <scope>NUCLEOTIDE SEQUENCE</scope>
    <source>
        <strain evidence="9">03SP1</strain>
    </source>
</reference>
<comment type="caution">
    <text evidence="9">The sequence shown here is derived from an EMBL/GenBank/DDBJ whole genome shotgun (WGS) entry which is preliminary data.</text>
</comment>
<evidence type="ECO:0000256" key="5">
    <source>
        <dbReference type="ARBA" id="ARBA00023274"/>
    </source>
</evidence>